<dbReference type="PANTHER" id="PTHR37534">
    <property type="entry name" value="TRANSCRIPTIONAL ACTIVATOR PROTEIN UGA3"/>
    <property type="match status" value="1"/>
</dbReference>
<dbReference type="InterPro" id="IPR021858">
    <property type="entry name" value="Fun_TF"/>
</dbReference>
<protein>
    <submittedName>
        <fullName evidence="3">Uncharacterized protein</fullName>
    </submittedName>
</protein>
<evidence type="ECO:0000313" key="3">
    <source>
        <dbReference type="EMBL" id="CAK4031727.1"/>
    </source>
</evidence>
<reference evidence="3" key="1">
    <citation type="submission" date="2023-11" db="EMBL/GenBank/DDBJ databases">
        <authorList>
            <person name="Alioto T."/>
            <person name="Alioto T."/>
            <person name="Gomez Garrido J."/>
        </authorList>
    </citation>
    <scope>NUCLEOTIDE SEQUENCE</scope>
</reference>
<evidence type="ECO:0000256" key="1">
    <source>
        <dbReference type="ARBA" id="ARBA00004123"/>
    </source>
</evidence>
<comment type="subcellular location">
    <subcellularLocation>
        <location evidence="1">Nucleus</location>
    </subcellularLocation>
</comment>
<dbReference type="Proteomes" id="UP001296104">
    <property type="component" value="Unassembled WGS sequence"/>
</dbReference>
<accession>A0AAI8Z3F9</accession>
<evidence type="ECO:0000313" key="4">
    <source>
        <dbReference type="Proteomes" id="UP001296104"/>
    </source>
</evidence>
<gene>
    <name evidence="3" type="ORF">LECACI_7A006885</name>
</gene>
<dbReference type="PANTHER" id="PTHR37534:SF46">
    <property type="entry name" value="ZN(II)2CYS6 TRANSCRIPTION FACTOR (EUROFUNG)"/>
    <property type="match status" value="1"/>
</dbReference>
<dbReference type="AlphaFoldDB" id="A0AAI8Z3F9"/>
<evidence type="ECO:0000256" key="2">
    <source>
        <dbReference type="ARBA" id="ARBA00023242"/>
    </source>
</evidence>
<sequence>MSFDFQGLAMCDHANYDQPFLVLCFPIAKAKPALLHAWIACSVSMLADKSPYWRQKAIIHHKYSLKYLREDIQDVCDGSEEWLKATILMLHLFEAHGPSESRSAFSTLHLNAAHQVFRRTLSMRLPASIHELMLLEAYTLRVATNCLFEPTSDLPLDYVLRLTRAYQSASSAFGLTIAWRTTPWVFPIGFELIDHVYRLSWLARRLPLNKRQILEAFSISRVVASPPTDTWAVSYSDAPWYISVVGNLFKYACSCLVSIILASSNQVAPNVDKSIIEGLAALEKLTEQRGVHPGLPWALAILGCAVSTRTDLNRCRSIGARLHGPAGGEVVARVLVLIDGVYELKSASAGRLSAQDLIHFIDSQTIFI</sequence>
<dbReference type="GO" id="GO:0005634">
    <property type="term" value="C:nucleus"/>
    <property type="evidence" value="ECO:0007669"/>
    <property type="project" value="UniProtKB-SubCell"/>
</dbReference>
<dbReference type="EMBL" id="CAVMBE010000052">
    <property type="protein sequence ID" value="CAK4031727.1"/>
    <property type="molecule type" value="Genomic_DNA"/>
</dbReference>
<dbReference type="Pfam" id="PF11951">
    <property type="entry name" value="Fungal_trans_2"/>
    <property type="match status" value="1"/>
</dbReference>
<name>A0AAI8Z3F9_9PEZI</name>
<keyword evidence="2" id="KW-0539">Nucleus</keyword>
<keyword evidence="4" id="KW-1185">Reference proteome</keyword>
<organism evidence="3 4">
    <name type="scientific">Lecanosticta acicola</name>
    <dbReference type="NCBI Taxonomy" id="111012"/>
    <lineage>
        <taxon>Eukaryota</taxon>
        <taxon>Fungi</taxon>
        <taxon>Dikarya</taxon>
        <taxon>Ascomycota</taxon>
        <taxon>Pezizomycotina</taxon>
        <taxon>Dothideomycetes</taxon>
        <taxon>Dothideomycetidae</taxon>
        <taxon>Mycosphaerellales</taxon>
        <taxon>Mycosphaerellaceae</taxon>
        <taxon>Lecanosticta</taxon>
    </lineage>
</organism>
<comment type="caution">
    <text evidence="3">The sequence shown here is derived from an EMBL/GenBank/DDBJ whole genome shotgun (WGS) entry which is preliminary data.</text>
</comment>
<proteinExistence type="predicted"/>